<dbReference type="AlphaFoldDB" id="A0A0C4DWA3"/>
<dbReference type="SUPFAM" id="SSF54637">
    <property type="entry name" value="Thioesterase/thiol ester dehydrase-isomerase"/>
    <property type="match status" value="1"/>
</dbReference>
<keyword evidence="3" id="KW-1185">Reference proteome</keyword>
<organism evidence="2 3">
    <name type="scientific">Magnaporthiopsis poae (strain ATCC 64411 / 73-15)</name>
    <name type="common">Kentucky bluegrass fungus</name>
    <name type="synonym">Magnaporthe poae</name>
    <dbReference type="NCBI Taxonomy" id="644358"/>
    <lineage>
        <taxon>Eukaryota</taxon>
        <taxon>Fungi</taxon>
        <taxon>Dikarya</taxon>
        <taxon>Ascomycota</taxon>
        <taxon>Pezizomycotina</taxon>
        <taxon>Sordariomycetes</taxon>
        <taxon>Sordariomycetidae</taxon>
        <taxon>Magnaporthales</taxon>
        <taxon>Magnaporthaceae</taxon>
        <taxon>Magnaporthiopsis</taxon>
    </lineage>
</organism>
<evidence type="ECO:0008006" key="4">
    <source>
        <dbReference type="Google" id="ProtNLM"/>
    </source>
</evidence>
<dbReference type="Pfam" id="PF13279">
    <property type="entry name" value="4HBT_2"/>
    <property type="match status" value="1"/>
</dbReference>
<dbReference type="eggNOG" id="ENOG502S78C">
    <property type="taxonomic scope" value="Eukaryota"/>
</dbReference>
<gene>
    <name evidence="1" type="ORF">MAPG_04277</name>
</gene>
<reference evidence="3" key="1">
    <citation type="submission" date="2010-05" db="EMBL/GenBank/DDBJ databases">
        <title>The genome sequence of Magnaporthe poae strain ATCC 64411.</title>
        <authorList>
            <person name="Ma L.-J."/>
            <person name="Dead R."/>
            <person name="Young S."/>
            <person name="Zeng Q."/>
            <person name="Koehrsen M."/>
            <person name="Alvarado L."/>
            <person name="Berlin A."/>
            <person name="Chapman S.B."/>
            <person name="Chen Z."/>
            <person name="Freedman E."/>
            <person name="Gellesch M."/>
            <person name="Goldberg J."/>
            <person name="Griggs A."/>
            <person name="Gujja S."/>
            <person name="Heilman E.R."/>
            <person name="Heiman D."/>
            <person name="Hepburn T."/>
            <person name="Howarth C."/>
            <person name="Jen D."/>
            <person name="Larson L."/>
            <person name="Mehta T."/>
            <person name="Neiman D."/>
            <person name="Pearson M."/>
            <person name="Roberts A."/>
            <person name="Saif S."/>
            <person name="Shea T."/>
            <person name="Shenoy N."/>
            <person name="Sisk P."/>
            <person name="Stolte C."/>
            <person name="Sykes S."/>
            <person name="Walk T."/>
            <person name="White J."/>
            <person name="Yandava C."/>
            <person name="Haas B."/>
            <person name="Nusbaum C."/>
            <person name="Birren B."/>
        </authorList>
    </citation>
    <scope>NUCLEOTIDE SEQUENCE [LARGE SCALE GENOMIC DNA]</scope>
    <source>
        <strain evidence="3">ATCC 64411 / 73-15</strain>
    </source>
</reference>
<dbReference type="InterPro" id="IPR050563">
    <property type="entry name" value="4-hydroxybenzoyl-CoA_TE"/>
</dbReference>
<dbReference type="InterPro" id="IPR029069">
    <property type="entry name" value="HotDog_dom_sf"/>
</dbReference>
<dbReference type="EnsemblFungi" id="MAPG_04277T0">
    <property type="protein sequence ID" value="MAPG_04277T0"/>
    <property type="gene ID" value="MAPG_04277"/>
</dbReference>
<evidence type="ECO:0000313" key="1">
    <source>
        <dbReference type="EMBL" id="KLU85249.1"/>
    </source>
</evidence>
<dbReference type="CDD" id="cd00586">
    <property type="entry name" value="4HBT"/>
    <property type="match status" value="1"/>
</dbReference>
<dbReference type="PANTHER" id="PTHR31793:SF39">
    <property type="entry name" value="THIOESTERASE_THIOL ESTER DEHYDRASE-ISOMERASE"/>
    <property type="match status" value="1"/>
</dbReference>
<reference evidence="2" key="5">
    <citation type="submission" date="2015-06" db="UniProtKB">
        <authorList>
            <consortium name="EnsemblFungi"/>
        </authorList>
    </citation>
    <scope>IDENTIFICATION</scope>
    <source>
        <strain evidence="2">ATCC 64411</strain>
    </source>
</reference>
<dbReference type="Proteomes" id="UP000011715">
    <property type="component" value="Unassembled WGS sequence"/>
</dbReference>
<dbReference type="Gene3D" id="3.10.129.10">
    <property type="entry name" value="Hotdog Thioesterase"/>
    <property type="match status" value="1"/>
</dbReference>
<evidence type="ECO:0000313" key="3">
    <source>
        <dbReference type="Proteomes" id="UP000011715"/>
    </source>
</evidence>
<reference evidence="1" key="2">
    <citation type="submission" date="2010-05" db="EMBL/GenBank/DDBJ databases">
        <title>The Genome Sequence of Magnaporthe poae strain ATCC 64411.</title>
        <authorList>
            <consortium name="The Broad Institute Genome Sequencing Platform"/>
            <consortium name="Broad Institute Genome Sequencing Center for Infectious Disease"/>
            <person name="Ma L.-J."/>
            <person name="Dead R."/>
            <person name="Young S."/>
            <person name="Zeng Q."/>
            <person name="Koehrsen M."/>
            <person name="Alvarado L."/>
            <person name="Berlin A."/>
            <person name="Chapman S.B."/>
            <person name="Chen Z."/>
            <person name="Freedman E."/>
            <person name="Gellesch M."/>
            <person name="Goldberg J."/>
            <person name="Griggs A."/>
            <person name="Gujja S."/>
            <person name="Heilman E.R."/>
            <person name="Heiman D."/>
            <person name="Hepburn T."/>
            <person name="Howarth C."/>
            <person name="Jen D."/>
            <person name="Larson L."/>
            <person name="Mehta T."/>
            <person name="Neiman D."/>
            <person name="Pearson M."/>
            <person name="Roberts A."/>
            <person name="Saif S."/>
            <person name="Shea T."/>
            <person name="Shenoy N."/>
            <person name="Sisk P."/>
            <person name="Stolte C."/>
            <person name="Sykes S."/>
            <person name="Walk T."/>
            <person name="White J."/>
            <person name="Yandava C."/>
            <person name="Haas B."/>
            <person name="Nusbaum C."/>
            <person name="Birren B."/>
        </authorList>
    </citation>
    <scope>NUCLEOTIDE SEQUENCE</scope>
    <source>
        <strain evidence="1">ATCC 64411</strain>
    </source>
</reference>
<dbReference type="GO" id="GO:0047617">
    <property type="term" value="F:fatty acyl-CoA hydrolase activity"/>
    <property type="evidence" value="ECO:0007669"/>
    <property type="project" value="TreeGrafter"/>
</dbReference>
<evidence type="ECO:0000313" key="2">
    <source>
        <dbReference type="EnsemblFungi" id="MAPG_04277T0"/>
    </source>
</evidence>
<accession>A0A0C4DWA3</accession>
<dbReference type="OMA" id="KFPMTWP"/>
<proteinExistence type="predicted"/>
<reference evidence="2" key="4">
    <citation type="journal article" date="2015" name="G3 (Bethesda)">
        <title>Genome sequences of three phytopathogenic species of the Magnaporthaceae family of fungi.</title>
        <authorList>
            <person name="Okagaki L.H."/>
            <person name="Nunes C.C."/>
            <person name="Sailsbery J."/>
            <person name="Clay B."/>
            <person name="Brown D."/>
            <person name="John T."/>
            <person name="Oh Y."/>
            <person name="Young N."/>
            <person name="Fitzgerald M."/>
            <person name="Haas B.J."/>
            <person name="Zeng Q."/>
            <person name="Young S."/>
            <person name="Adiconis X."/>
            <person name="Fan L."/>
            <person name="Levin J.Z."/>
            <person name="Mitchell T.K."/>
            <person name="Okubara P.A."/>
            <person name="Farman M.L."/>
            <person name="Kohn L.M."/>
            <person name="Birren B."/>
            <person name="Ma L.-J."/>
            <person name="Dean R.A."/>
        </authorList>
    </citation>
    <scope>NUCLEOTIDE SEQUENCE</scope>
    <source>
        <strain evidence="2">ATCC 64411 / 73-15</strain>
    </source>
</reference>
<sequence length="320" mass="35957">MTRPSIFQKFLQNKRPIDRLPRHLPTQASIQMPHRFRPSSPAAWSPLFKTAQPTCRPRRFSVTPAAAAAAPEPSPRWLSELQGRIGKCIIFGCSQAQVSRAAVVVRALAAEWRYLTAGSQGFLTGEGRGLPDHKILWGLMDSFQHVNNVNYLKYAEGSRVNWVTSFARSPDGANADRWRELMTPHSIGLIMKSITVDFKLPVTYPDTISAYTRLREPISDKDSSSIKLECLIISHRHRRAAAKLQEEMVTYDYRAASKAPVPGFARTAFAETWELQHREQERARARIAELCRLVDELEGETWNRADAVEDMGTASQGGGK</sequence>
<dbReference type="EMBL" id="ADBL01001013">
    <property type="status" value="NOT_ANNOTATED_CDS"/>
    <property type="molecule type" value="Genomic_DNA"/>
</dbReference>
<protein>
    <recommendedName>
        <fullName evidence="4">Thioesterase</fullName>
    </recommendedName>
</protein>
<dbReference type="VEuPathDB" id="FungiDB:MAPG_04277"/>
<reference evidence="1" key="3">
    <citation type="submission" date="2011-03" db="EMBL/GenBank/DDBJ databases">
        <title>Annotation of Magnaporthe poae ATCC 64411.</title>
        <authorList>
            <person name="Ma L.-J."/>
            <person name="Dead R."/>
            <person name="Young S.K."/>
            <person name="Zeng Q."/>
            <person name="Gargeya S."/>
            <person name="Fitzgerald M."/>
            <person name="Haas B."/>
            <person name="Abouelleil A."/>
            <person name="Alvarado L."/>
            <person name="Arachchi H.M."/>
            <person name="Berlin A."/>
            <person name="Brown A."/>
            <person name="Chapman S.B."/>
            <person name="Chen Z."/>
            <person name="Dunbar C."/>
            <person name="Freedman E."/>
            <person name="Gearin G."/>
            <person name="Gellesch M."/>
            <person name="Goldberg J."/>
            <person name="Griggs A."/>
            <person name="Gujja S."/>
            <person name="Heiman D."/>
            <person name="Howarth C."/>
            <person name="Larson L."/>
            <person name="Lui A."/>
            <person name="MacDonald P.J.P."/>
            <person name="Mehta T."/>
            <person name="Montmayeur A."/>
            <person name="Murphy C."/>
            <person name="Neiman D."/>
            <person name="Pearson M."/>
            <person name="Priest M."/>
            <person name="Roberts A."/>
            <person name="Saif S."/>
            <person name="Shea T."/>
            <person name="Shenoy N."/>
            <person name="Sisk P."/>
            <person name="Stolte C."/>
            <person name="Sykes S."/>
            <person name="Yandava C."/>
            <person name="Wortman J."/>
            <person name="Nusbaum C."/>
            <person name="Birren B."/>
        </authorList>
    </citation>
    <scope>NUCLEOTIDE SEQUENCE</scope>
    <source>
        <strain evidence="1">ATCC 64411</strain>
    </source>
</reference>
<name>A0A0C4DWA3_MAGP6</name>
<dbReference type="EMBL" id="GL876968">
    <property type="protein sequence ID" value="KLU85249.1"/>
    <property type="molecule type" value="Genomic_DNA"/>
</dbReference>
<dbReference type="OrthoDB" id="5538558at2759"/>
<dbReference type="PANTHER" id="PTHR31793">
    <property type="entry name" value="4-HYDROXYBENZOYL-COA THIOESTERASE FAMILY MEMBER"/>
    <property type="match status" value="1"/>
</dbReference>